<gene>
    <name evidence="4" type="ORF">K5P26_08525</name>
</gene>
<evidence type="ECO:0000259" key="3">
    <source>
        <dbReference type="Pfam" id="PF00326"/>
    </source>
</evidence>
<evidence type="ECO:0000256" key="1">
    <source>
        <dbReference type="ARBA" id="ARBA00022801"/>
    </source>
</evidence>
<dbReference type="PANTHER" id="PTHR42776:SF27">
    <property type="entry name" value="DIPEPTIDYL PEPTIDASE FAMILY MEMBER 6"/>
    <property type="match status" value="1"/>
</dbReference>
<dbReference type="SUPFAM" id="SSF53474">
    <property type="entry name" value="alpha/beta-Hydrolases"/>
    <property type="match status" value="1"/>
</dbReference>
<organism evidence="4 5">
    <name type="scientific">Sphingopyxis jiangsuensis</name>
    <dbReference type="NCBI Taxonomy" id="2871171"/>
    <lineage>
        <taxon>Bacteria</taxon>
        <taxon>Pseudomonadati</taxon>
        <taxon>Pseudomonadota</taxon>
        <taxon>Alphaproteobacteria</taxon>
        <taxon>Sphingomonadales</taxon>
        <taxon>Sphingomonadaceae</taxon>
        <taxon>Sphingopyxis</taxon>
    </lineage>
</organism>
<dbReference type="SUPFAM" id="SSF82171">
    <property type="entry name" value="DPP6 N-terminal domain-like"/>
    <property type="match status" value="1"/>
</dbReference>
<dbReference type="Pfam" id="PF00326">
    <property type="entry name" value="Peptidase_S9"/>
    <property type="match status" value="1"/>
</dbReference>
<name>A0ABS7MDT0_9SPHN</name>
<comment type="caution">
    <text evidence="4">The sequence shown here is derived from an EMBL/GenBank/DDBJ whole genome shotgun (WGS) entry which is preliminary data.</text>
</comment>
<evidence type="ECO:0000256" key="2">
    <source>
        <dbReference type="SAM" id="MobiDB-lite"/>
    </source>
</evidence>
<dbReference type="InterPro" id="IPR029058">
    <property type="entry name" value="AB_hydrolase_fold"/>
</dbReference>
<feature type="region of interest" description="Disordered" evidence="2">
    <location>
        <begin position="1"/>
        <end position="21"/>
    </location>
</feature>
<accession>A0ABS7MDT0</accession>
<dbReference type="Proteomes" id="UP001166571">
    <property type="component" value="Unassembled WGS sequence"/>
</dbReference>
<sequence>MASAHDAENDSTATATPAARSDAGPLPVAAFARLPFVEKATLSPDGTHLAGLFAVGGEQRIVIVPLSDDISKNVTVQVPDQTEIGWLQWVGNDDIILSTYALRPVEGENWYISRLVGLGRKTGKLTKLLWELNGQNGADVLWVPSDGSTEILAAGQNSVYSNTPDFWPTVYRVDVATGKKRVVERGRSSVVHWGADNFGNVRYGINYHDDSTKTALLYRAGGEGGFKAIERARLRDDEGLTIPYFFGPRSDRGHVIREAENGRAALIEVDLATGADIRTVYAAADANVEGVVLSPDRMRLLGVRTSDRDRPTHWIDEEMASHQAWLEAASPASKVRIISYSFDLKKMLVHFGTADNPGLLFLYDAAARQLTPLAEVNEAIGTKRLSRSKMIRYRARDGLEIEAVLTLPRRREAADLPFIVMPHGGPWAHDELAYDYWVQFLAERGYGVLQPNFRGSTGYGTAFELAGQGQMGFAMQDDISDGVRWAVKEGLADARRVCIVGASYGGYAAMWGIAKDPDQYRCAISIAGVANLRREVNDFGGHMRERLYRSQWQKMTPDFAAVSPINAIDRIKTPLLLVHGKKDVTVDHIQSEKMYAAMRRQGKAVEFVSIPLADHYFSREADRSTLLAAIESFLARHNPPD</sequence>
<reference evidence="4" key="1">
    <citation type="submission" date="2021-08" db="EMBL/GenBank/DDBJ databases">
        <title>Sphingopyxis panaciterrulae sp. nov., isolated from the surface water of the Yellow Sea.</title>
        <authorList>
            <person name="Gao Z."/>
            <person name="Zhang D."/>
            <person name="Zhang A."/>
        </authorList>
    </citation>
    <scope>NUCLEOTIDE SEQUENCE</scope>
    <source>
        <strain evidence="4">XHP0097</strain>
    </source>
</reference>
<evidence type="ECO:0000313" key="5">
    <source>
        <dbReference type="Proteomes" id="UP001166571"/>
    </source>
</evidence>
<dbReference type="InterPro" id="IPR001375">
    <property type="entry name" value="Peptidase_S9_cat"/>
</dbReference>
<dbReference type="Gene3D" id="3.40.50.1820">
    <property type="entry name" value="alpha/beta hydrolase"/>
    <property type="match status" value="1"/>
</dbReference>
<dbReference type="EMBL" id="JAILXK010000002">
    <property type="protein sequence ID" value="MBY4637178.1"/>
    <property type="molecule type" value="Genomic_DNA"/>
</dbReference>
<proteinExistence type="predicted"/>
<feature type="domain" description="Peptidase S9 prolyl oligopeptidase catalytic" evidence="3">
    <location>
        <begin position="436"/>
        <end position="637"/>
    </location>
</feature>
<keyword evidence="5" id="KW-1185">Reference proteome</keyword>
<protein>
    <submittedName>
        <fullName evidence="4">Prolyl oligopeptidase family serine peptidase</fullName>
    </submittedName>
</protein>
<keyword evidence="1" id="KW-0378">Hydrolase</keyword>
<dbReference type="PANTHER" id="PTHR42776">
    <property type="entry name" value="SERINE PEPTIDASE S9 FAMILY MEMBER"/>
    <property type="match status" value="1"/>
</dbReference>
<dbReference type="RefSeq" id="WP_222136456.1">
    <property type="nucleotide sequence ID" value="NZ_JAILXK010000002.1"/>
</dbReference>
<evidence type="ECO:0000313" key="4">
    <source>
        <dbReference type="EMBL" id="MBY4637178.1"/>
    </source>
</evidence>